<accession>A0ABY9ZW96</accession>
<sequence>MAATAAAPAAPPPPPPQFCLISIGVGLVTMPLTWIAYLILGPILAARAVEEHNARGW</sequence>
<evidence type="ECO:0000313" key="2">
    <source>
        <dbReference type="EMBL" id="WNM39177.1"/>
    </source>
</evidence>
<dbReference type="EMBL" id="CP134876">
    <property type="protein sequence ID" value="WNM39177.1"/>
    <property type="molecule type" value="Genomic_DNA"/>
</dbReference>
<keyword evidence="1" id="KW-0472">Membrane</keyword>
<keyword evidence="3" id="KW-1185">Reference proteome</keyword>
<name>A0ABY9ZW96_9ACTN</name>
<evidence type="ECO:0000256" key="1">
    <source>
        <dbReference type="SAM" id="Phobius"/>
    </source>
</evidence>
<gene>
    <name evidence="2" type="ORF">RMN56_29340</name>
</gene>
<dbReference type="RefSeq" id="WP_313721087.1">
    <property type="nucleotide sequence ID" value="NZ_CP134876.1"/>
</dbReference>
<protein>
    <submittedName>
        <fullName evidence="2">Uncharacterized protein</fullName>
    </submittedName>
</protein>
<keyword evidence="1" id="KW-1133">Transmembrane helix</keyword>
<reference evidence="2 3" key="1">
    <citation type="submission" date="2023-09" db="EMBL/GenBank/DDBJ databases">
        <title>Micromonospora halotolerans DSM 45598 genome sequence.</title>
        <authorList>
            <person name="Mo P."/>
        </authorList>
    </citation>
    <scope>NUCLEOTIDE SEQUENCE [LARGE SCALE GENOMIC DNA]</scope>
    <source>
        <strain evidence="2 3">DSM 45598</strain>
    </source>
</reference>
<dbReference type="Proteomes" id="UP001303001">
    <property type="component" value="Chromosome"/>
</dbReference>
<evidence type="ECO:0000313" key="3">
    <source>
        <dbReference type="Proteomes" id="UP001303001"/>
    </source>
</evidence>
<organism evidence="2 3">
    <name type="scientific">Micromonospora halotolerans</name>
    <dbReference type="NCBI Taxonomy" id="709879"/>
    <lineage>
        <taxon>Bacteria</taxon>
        <taxon>Bacillati</taxon>
        <taxon>Actinomycetota</taxon>
        <taxon>Actinomycetes</taxon>
        <taxon>Micromonosporales</taxon>
        <taxon>Micromonosporaceae</taxon>
        <taxon>Micromonospora</taxon>
    </lineage>
</organism>
<keyword evidence="1" id="KW-0812">Transmembrane</keyword>
<proteinExistence type="predicted"/>
<feature type="transmembrane region" description="Helical" evidence="1">
    <location>
        <begin position="20"/>
        <end position="40"/>
    </location>
</feature>